<feature type="region of interest" description="Disordered" evidence="1">
    <location>
        <begin position="56"/>
        <end position="77"/>
    </location>
</feature>
<protein>
    <submittedName>
        <fullName evidence="2">Uncharacterized protein</fullName>
    </submittedName>
</protein>
<feature type="compositionally biased region" description="Polar residues" evidence="1">
    <location>
        <begin position="56"/>
        <end position="66"/>
    </location>
</feature>
<evidence type="ECO:0000313" key="2">
    <source>
        <dbReference type="EMBL" id="KAK5608087.1"/>
    </source>
</evidence>
<name>A0AAV9RGM2_9TELE</name>
<feature type="compositionally biased region" description="Basic and acidic residues" evidence="1">
    <location>
        <begin position="67"/>
        <end position="77"/>
    </location>
</feature>
<accession>A0AAV9RGM2</accession>
<keyword evidence="3" id="KW-1185">Reference proteome</keyword>
<dbReference type="EMBL" id="JAHHUM010001858">
    <property type="protein sequence ID" value="KAK5608087.1"/>
    <property type="molecule type" value="Genomic_DNA"/>
</dbReference>
<proteinExistence type="predicted"/>
<dbReference type="AlphaFoldDB" id="A0AAV9RGM2"/>
<gene>
    <name evidence="2" type="ORF">CRENBAI_004761</name>
</gene>
<sequence length="77" mass="8267">MAKTAIYSHLIAFTCSPCLFSTPAPVYICKSCGSLCPLLASSVSLLPACSNSCFPKNPSYQDQNQSDGEKRRGLYAL</sequence>
<evidence type="ECO:0000256" key="1">
    <source>
        <dbReference type="SAM" id="MobiDB-lite"/>
    </source>
</evidence>
<organism evidence="2 3">
    <name type="scientific">Crenichthys baileyi</name>
    <name type="common">White River springfish</name>
    <dbReference type="NCBI Taxonomy" id="28760"/>
    <lineage>
        <taxon>Eukaryota</taxon>
        <taxon>Metazoa</taxon>
        <taxon>Chordata</taxon>
        <taxon>Craniata</taxon>
        <taxon>Vertebrata</taxon>
        <taxon>Euteleostomi</taxon>
        <taxon>Actinopterygii</taxon>
        <taxon>Neopterygii</taxon>
        <taxon>Teleostei</taxon>
        <taxon>Neoteleostei</taxon>
        <taxon>Acanthomorphata</taxon>
        <taxon>Ovalentaria</taxon>
        <taxon>Atherinomorphae</taxon>
        <taxon>Cyprinodontiformes</taxon>
        <taxon>Goodeidae</taxon>
        <taxon>Crenichthys</taxon>
    </lineage>
</organism>
<reference evidence="2 3" key="1">
    <citation type="submission" date="2021-06" db="EMBL/GenBank/DDBJ databases">
        <authorList>
            <person name="Palmer J.M."/>
        </authorList>
    </citation>
    <scope>NUCLEOTIDE SEQUENCE [LARGE SCALE GENOMIC DNA]</scope>
    <source>
        <strain evidence="2 3">MEX-2019</strain>
        <tissue evidence="2">Muscle</tissue>
    </source>
</reference>
<dbReference type="Proteomes" id="UP001311232">
    <property type="component" value="Unassembled WGS sequence"/>
</dbReference>
<evidence type="ECO:0000313" key="3">
    <source>
        <dbReference type="Proteomes" id="UP001311232"/>
    </source>
</evidence>
<comment type="caution">
    <text evidence="2">The sequence shown here is derived from an EMBL/GenBank/DDBJ whole genome shotgun (WGS) entry which is preliminary data.</text>
</comment>